<proteinExistence type="predicted"/>
<dbReference type="InterPro" id="IPR050204">
    <property type="entry name" value="AraC_XylS_family_regulators"/>
</dbReference>
<feature type="domain" description="HTH araC/xylS-type" evidence="4">
    <location>
        <begin position="210"/>
        <end position="310"/>
    </location>
</feature>
<dbReference type="InterPro" id="IPR009057">
    <property type="entry name" value="Homeodomain-like_sf"/>
</dbReference>
<reference evidence="5 6" key="1">
    <citation type="submission" date="2020-08" db="EMBL/GenBank/DDBJ databases">
        <title>Genome sequence of Acidovorax monticola KACC 19171T.</title>
        <authorList>
            <person name="Hyun D.-W."/>
            <person name="Bae J.-W."/>
        </authorList>
    </citation>
    <scope>NUCLEOTIDE SEQUENCE [LARGE SCALE GENOMIC DNA]</scope>
    <source>
        <strain evidence="5 6">KACC 19171</strain>
    </source>
</reference>
<dbReference type="Gene3D" id="1.10.10.60">
    <property type="entry name" value="Homeodomain-like"/>
    <property type="match status" value="1"/>
</dbReference>
<dbReference type="EMBL" id="CP060790">
    <property type="protein sequence ID" value="QNP60507.1"/>
    <property type="molecule type" value="Genomic_DNA"/>
</dbReference>
<evidence type="ECO:0000259" key="4">
    <source>
        <dbReference type="PROSITE" id="PS01124"/>
    </source>
</evidence>
<dbReference type="SUPFAM" id="SSF46689">
    <property type="entry name" value="Homeodomain-like"/>
    <property type="match status" value="1"/>
</dbReference>
<organism evidence="5 6">
    <name type="scientific">Paenacidovorax monticola</name>
    <dbReference type="NCBI Taxonomy" id="1926868"/>
    <lineage>
        <taxon>Bacteria</taxon>
        <taxon>Pseudomonadati</taxon>
        <taxon>Pseudomonadota</taxon>
        <taxon>Betaproteobacteria</taxon>
        <taxon>Burkholderiales</taxon>
        <taxon>Comamonadaceae</taxon>
        <taxon>Paenacidovorax</taxon>
    </lineage>
</organism>
<dbReference type="Pfam" id="PF12833">
    <property type="entry name" value="HTH_18"/>
    <property type="match status" value="1"/>
</dbReference>
<dbReference type="InterPro" id="IPR018060">
    <property type="entry name" value="HTH_AraC"/>
</dbReference>
<dbReference type="KEGG" id="amon:H9L24_06635"/>
<keyword evidence="1" id="KW-0805">Transcription regulation</keyword>
<dbReference type="InterPro" id="IPR018062">
    <property type="entry name" value="HTH_AraC-typ_CS"/>
</dbReference>
<dbReference type="AlphaFoldDB" id="A0A7H0HIZ1"/>
<sequence>MASDDLDEARSLLGRDWPGAMVLPGEGGRFHIALRTDFLGGMATHQLSTRSGATFRFQEQFDGYMLVLFGKGALSYQSAGRWHEHAGDHSLMIDASHVERWQWQPGCYEMVLVPADRVSQRLSLMLEQPVVRRLKFRECLVPDAFGVRLSREIARVARMFSEEHPAGGVVEDSLTCLQDALVAAVLTRMPHSYSDQLVRAHASPSPRHVRQAVEFIEENARSAITIEDIARAVHVSTRTLQSGFSKYKDMSPTGYLKRVRLEGVRRELGEGGDNAPIAEIARRWQLGHLGLFARDYRKAFGELPSATRRALGKRKG</sequence>
<keyword evidence="2" id="KW-0238">DNA-binding</keyword>
<keyword evidence="6" id="KW-1185">Reference proteome</keyword>
<dbReference type="GO" id="GO:0043565">
    <property type="term" value="F:sequence-specific DNA binding"/>
    <property type="evidence" value="ECO:0007669"/>
    <property type="project" value="InterPro"/>
</dbReference>
<dbReference type="RefSeq" id="WP_187737488.1">
    <property type="nucleotide sequence ID" value="NZ_CP060790.1"/>
</dbReference>
<dbReference type="PROSITE" id="PS00041">
    <property type="entry name" value="HTH_ARAC_FAMILY_1"/>
    <property type="match status" value="1"/>
</dbReference>
<keyword evidence="3" id="KW-0804">Transcription</keyword>
<protein>
    <submittedName>
        <fullName evidence="5">Helix-turn-helix transcriptional regulator</fullName>
    </submittedName>
</protein>
<dbReference type="PROSITE" id="PS01124">
    <property type="entry name" value="HTH_ARAC_FAMILY_2"/>
    <property type="match status" value="1"/>
</dbReference>
<evidence type="ECO:0000313" key="5">
    <source>
        <dbReference type="EMBL" id="QNP60507.1"/>
    </source>
</evidence>
<evidence type="ECO:0000256" key="2">
    <source>
        <dbReference type="ARBA" id="ARBA00023125"/>
    </source>
</evidence>
<accession>A0A7H0HIZ1</accession>
<dbReference type="PANTHER" id="PTHR46796">
    <property type="entry name" value="HTH-TYPE TRANSCRIPTIONAL ACTIVATOR RHAS-RELATED"/>
    <property type="match status" value="1"/>
</dbReference>
<evidence type="ECO:0000256" key="1">
    <source>
        <dbReference type="ARBA" id="ARBA00023015"/>
    </source>
</evidence>
<dbReference type="Proteomes" id="UP000516057">
    <property type="component" value="Chromosome"/>
</dbReference>
<name>A0A7H0HIZ1_9BURK</name>
<evidence type="ECO:0000313" key="6">
    <source>
        <dbReference type="Proteomes" id="UP000516057"/>
    </source>
</evidence>
<evidence type="ECO:0000256" key="3">
    <source>
        <dbReference type="ARBA" id="ARBA00023163"/>
    </source>
</evidence>
<dbReference type="GO" id="GO:0003700">
    <property type="term" value="F:DNA-binding transcription factor activity"/>
    <property type="evidence" value="ECO:0007669"/>
    <property type="project" value="InterPro"/>
</dbReference>
<dbReference type="PANTHER" id="PTHR46796:SF12">
    <property type="entry name" value="HTH-TYPE DNA-BINDING TRANSCRIPTIONAL ACTIVATOR EUTR"/>
    <property type="match status" value="1"/>
</dbReference>
<dbReference type="SMART" id="SM00342">
    <property type="entry name" value="HTH_ARAC"/>
    <property type="match status" value="1"/>
</dbReference>
<gene>
    <name evidence="5" type="ORF">H9L24_06635</name>
</gene>